<dbReference type="Proteomes" id="UP000007089">
    <property type="component" value="Chromosome"/>
</dbReference>
<accession>B8JGG9</accession>
<evidence type="ECO:0000313" key="2">
    <source>
        <dbReference type="Proteomes" id="UP000007089"/>
    </source>
</evidence>
<gene>
    <name evidence="1" type="ordered locus">A2cp1_1296</name>
</gene>
<dbReference type="AlphaFoldDB" id="B8JGG9"/>
<dbReference type="HOGENOM" id="CLU_2204555_0_0_7"/>
<keyword evidence="2" id="KW-1185">Reference proteome</keyword>
<sequence length="107" mass="12441">MGTRRRLIIPRDVRYALDYWDALYEEARRDPMFTGRQAQLREVYEASRAAVLRGWWRRDPDRAESAFRLKGRRYVPKVRLVELIAGTAVDTDALDTPDGMRVTVEGG</sequence>
<dbReference type="KEGG" id="acp:A2cp1_1296"/>
<proteinExistence type="predicted"/>
<protein>
    <submittedName>
        <fullName evidence="1">Uncharacterized protein</fullName>
    </submittedName>
</protein>
<organism evidence="1 2">
    <name type="scientific">Anaeromyxobacter dehalogenans (strain ATCC BAA-258 / DSM 21875 / 2CP-1)</name>
    <dbReference type="NCBI Taxonomy" id="455488"/>
    <lineage>
        <taxon>Bacteria</taxon>
        <taxon>Pseudomonadati</taxon>
        <taxon>Myxococcota</taxon>
        <taxon>Myxococcia</taxon>
        <taxon>Myxococcales</taxon>
        <taxon>Cystobacterineae</taxon>
        <taxon>Anaeromyxobacteraceae</taxon>
        <taxon>Anaeromyxobacter</taxon>
    </lineage>
</organism>
<name>B8JGG9_ANAD2</name>
<dbReference type="RefSeq" id="WP_012632614.1">
    <property type="nucleotide sequence ID" value="NC_011891.1"/>
</dbReference>
<evidence type="ECO:0000313" key="1">
    <source>
        <dbReference type="EMBL" id="ACL64640.1"/>
    </source>
</evidence>
<reference evidence="1" key="1">
    <citation type="submission" date="2009-01" db="EMBL/GenBank/DDBJ databases">
        <title>Complete sequence of Anaeromyxobacter dehalogenans 2CP-1.</title>
        <authorList>
            <consortium name="US DOE Joint Genome Institute"/>
            <person name="Lucas S."/>
            <person name="Copeland A."/>
            <person name="Lapidus A."/>
            <person name="Glavina del Rio T."/>
            <person name="Dalin E."/>
            <person name="Tice H."/>
            <person name="Bruce D."/>
            <person name="Goodwin L."/>
            <person name="Pitluck S."/>
            <person name="Saunders E."/>
            <person name="Brettin T."/>
            <person name="Detter J.C."/>
            <person name="Han C."/>
            <person name="Larimer F."/>
            <person name="Land M."/>
            <person name="Hauser L."/>
            <person name="Kyrpides N."/>
            <person name="Ovchinnikova G."/>
            <person name="Beliaev A.S."/>
            <person name="Richardson P."/>
        </authorList>
    </citation>
    <scope>NUCLEOTIDE SEQUENCE</scope>
    <source>
        <strain evidence="1">2CP-1</strain>
    </source>
</reference>
<dbReference type="EMBL" id="CP001359">
    <property type="protein sequence ID" value="ACL64640.1"/>
    <property type="molecule type" value="Genomic_DNA"/>
</dbReference>